<dbReference type="AlphaFoldDB" id="A0A6I3JF93"/>
<evidence type="ECO:0000259" key="2">
    <source>
        <dbReference type="Pfam" id="PF08924"/>
    </source>
</evidence>
<dbReference type="EMBL" id="WLCI01000018">
    <property type="protein sequence ID" value="MTB96894.1"/>
    <property type="molecule type" value="Genomic_DNA"/>
</dbReference>
<dbReference type="SUPFAM" id="SSF51445">
    <property type="entry name" value="(Trans)glycosidases"/>
    <property type="match status" value="1"/>
</dbReference>
<dbReference type="Pfam" id="PF08924">
    <property type="entry name" value="Rv2525c_GlyHyd-like"/>
    <property type="match status" value="1"/>
</dbReference>
<organism evidence="3 4">
    <name type="scientific">Nocardioides marmotae</name>
    <dbReference type="NCBI Taxonomy" id="2663857"/>
    <lineage>
        <taxon>Bacteria</taxon>
        <taxon>Bacillati</taxon>
        <taxon>Actinomycetota</taxon>
        <taxon>Actinomycetes</taxon>
        <taxon>Propionibacteriales</taxon>
        <taxon>Nocardioidaceae</taxon>
        <taxon>Nocardioides</taxon>
    </lineage>
</organism>
<evidence type="ECO:0000259" key="1">
    <source>
        <dbReference type="Pfam" id="PF01471"/>
    </source>
</evidence>
<name>A0A6I3JF93_9ACTN</name>
<reference evidence="3 4" key="1">
    <citation type="submission" date="2019-10" db="EMBL/GenBank/DDBJ databases">
        <title>Nocardioides novel species isolated from the excrement of Marmot.</title>
        <authorList>
            <person name="Zhang G."/>
        </authorList>
    </citation>
    <scope>NUCLEOTIDE SEQUENCE [LARGE SCALE GENOMIC DNA]</scope>
    <source>
        <strain evidence="4">zg-579</strain>
    </source>
</reference>
<feature type="domain" description="Peptidoglycan binding-like" evidence="1">
    <location>
        <begin position="411"/>
        <end position="467"/>
    </location>
</feature>
<gene>
    <name evidence="3" type="ORF">GGQ22_17600</name>
</gene>
<protein>
    <submittedName>
        <fullName evidence="3">DUF1906 domain-containing protein</fullName>
    </submittedName>
</protein>
<dbReference type="RefSeq" id="WP_154616644.1">
    <property type="nucleotide sequence ID" value="NZ_CP053660.1"/>
</dbReference>
<dbReference type="InterPro" id="IPR036366">
    <property type="entry name" value="PGBDSf"/>
</dbReference>
<dbReference type="InterPro" id="IPR017853">
    <property type="entry name" value="GH"/>
</dbReference>
<comment type="caution">
    <text evidence="3">The sequence shown here is derived from an EMBL/GenBank/DDBJ whole genome shotgun (WGS) entry which is preliminary data.</text>
</comment>
<dbReference type="Pfam" id="PF01471">
    <property type="entry name" value="PG_binding_1"/>
    <property type="match status" value="1"/>
</dbReference>
<dbReference type="Proteomes" id="UP000433406">
    <property type="component" value="Unassembled WGS sequence"/>
</dbReference>
<dbReference type="SUPFAM" id="SSF47090">
    <property type="entry name" value="PGBD-like"/>
    <property type="match status" value="2"/>
</dbReference>
<accession>A0A6I3JF93</accession>
<dbReference type="InterPro" id="IPR036365">
    <property type="entry name" value="PGBD-like_sf"/>
</dbReference>
<proteinExistence type="predicted"/>
<dbReference type="InterPro" id="IPR002477">
    <property type="entry name" value="Peptidoglycan-bd-like"/>
</dbReference>
<feature type="domain" description="Rv2525c-like glycoside hydrolase-like" evidence="2">
    <location>
        <begin position="83"/>
        <end position="301"/>
    </location>
</feature>
<evidence type="ECO:0000313" key="3">
    <source>
        <dbReference type="EMBL" id="MTB96894.1"/>
    </source>
</evidence>
<dbReference type="Gene3D" id="3.20.20.80">
    <property type="entry name" value="Glycosidases"/>
    <property type="match status" value="1"/>
</dbReference>
<dbReference type="Gene3D" id="1.10.101.10">
    <property type="entry name" value="PGBD-like superfamily/PGBD"/>
    <property type="match status" value="2"/>
</dbReference>
<dbReference type="InterPro" id="IPR015020">
    <property type="entry name" value="Rv2525c-like_Glyco_Hydro-like"/>
</dbReference>
<evidence type="ECO:0000313" key="4">
    <source>
        <dbReference type="Proteomes" id="UP000433406"/>
    </source>
</evidence>
<sequence length="472" mass="50572">MRRRTTAVLSALLGGALLLGPQAAGAEGPATAPAGAAGAAAPASTASAPVVKKSTNPVTPGDFTGHGFDQCLAPEQWKMNRWLKHSPFLAVGIYISGDSRACRSQPNLTPAWVTKQLKKGWRLLPITLGPQASCHPRFPRYADDVKINPKPGNNGRYFQARQQGFAEAEKAVAAVTALGLARGSTLFYDLEGYDSSNTHCRESALAFVGAWTEKLHALGWVSGVYSSAGSGIKDLDDARVNRPGTYTLPDTIWIARWDGVANTSTSYIREDGWRPGGRVKQYRGDHVENWGGVKINIDSNFLDVGRGSVAAPESRCGGVRVSYPVYAALRPATGNQKPSDARQVKALQCLLKEQDRYAGALTGTLNARTLDSIRAFQAARGFPVRDRFTKANWMSLHAVGSSPVLKRGSAGSEVRRVQRAINAADPKAKVVVTGVFDARTDTAVRAWQKKIGLPVSGVVNPESWAALRSGVR</sequence>
<keyword evidence="4" id="KW-1185">Reference proteome</keyword>